<dbReference type="EMBL" id="JAERRF010000013">
    <property type="protein sequence ID" value="MBL1099448.1"/>
    <property type="molecule type" value="Genomic_DNA"/>
</dbReference>
<dbReference type="InterPro" id="IPR017850">
    <property type="entry name" value="Alkaline_phosphatase_core_sf"/>
</dbReference>
<keyword evidence="2" id="KW-0812">Transmembrane</keyword>
<keyword evidence="2" id="KW-0472">Membrane</keyword>
<keyword evidence="4" id="KW-1185">Reference proteome</keyword>
<dbReference type="SUPFAM" id="SSF53649">
    <property type="entry name" value="Alkaline phosphatase-like"/>
    <property type="match status" value="1"/>
</dbReference>
<name>A0ABS1NHH1_9ACTN</name>
<sequence>MPLFSRSRQRPTPDETTLDGQDGAPEDTVGVRTERTGTGGGLRQWRQRYPAVARAVAWTVTGLSGALVFIALLMPTTLPGLTVETFLRIPVEAIFGAALLLLLPPVSRRVVAALGGAVLGALTILNLLDIGFNEFLGRGFNVVLDWILLDDAQSYMKDSLGPTVATAASIGAVVLALLVVVLMALAVVRLSNVMARNSAVATRGTLVLGTVWVVCAAFGVQSAGGQAFASRTTVARVQDRAERVGKTLEDERKFAKEAKVDAYGSTPGDQLLTGLRGKDMIFTFIESYGRAAIEDPLIAPGVDKVLDRQTKRLREAGYASKSGWLTSATYGGSSWLGHSTFLSGLWIDNQNRYRTVTAGDHLSITRAFKRTGAWRTVGIMPGVTKGWPEAKFYGLDHVYDSREMGYQGPKFSWSTMPDQYALSAFERLEHGKKRDKPLMSEIILTSSHQPWAPIPKTIPWSEVGDGSVYQPIQKAGEDPKDVFTDSTKVRTEYGRSIQYSVNSLIDYVLKYGKKNTVLVFLGDHQPLARVSGENASRDVPVAIVARDKKVLDRISDWHWHDGLKPGPKTPVWKMSSFRDRFLHAYGPDGGAKPSPSASPSPSSEKPSGKPSATPSPSKK</sequence>
<feature type="region of interest" description="Disordered" evidence="1">
    <location>
        <begin position="583"/>
        <end position="619"/>
    </location>
</feature>
<accession>A0ABS1NHH1</accession>
<evidence type="ECO:0000313" key="4">
    <source>
        <dbReference type="Proteomes" id="UP000634229"/>
    </source>
</evidence>
<feature type="transmembrane region" description="Helical" evidence="2">
    <location>
        <begin position="164"/>
        <end position="188"/>
    </location>
</feature>
<evidence type="ECO:0000313" key="3">
    <source>
        <dbReference type="EMBL" id="MBL1099448.1"/>
    </source>
</evidence>
<gene>
    <name evidence="3" type="ORF">JK363_22815</name>
</gene>
<organism evidence="3 4">
    <name type="scientific">Streptomyces coffeae</name>
    <dbReference type="NCBI Taxonomy" id="621382"/>
    <lineage>
        <taxon>Bacteria</taxon>
        <taxon>Bacillati</taxon>
        <taxon>Actinomycetota</taxon>
        <taxon>Actinomycetes</taxon>
        <taxon>Kitasatosporales</taxon>
        <taxon>Streptomycetaceae</taxon>
        <taxon>Streptomyces</taxon>
    </lineage>
</organism>
<feature type="compositionally biased region" description="Low complexity" evidence="1">
    <location>
        <begin position="590"/>
        <end position="612"/>
    </location>
</feature>
<feature type="region of interest" description="Disordered" evidence="1">
    <location>
        <begin position="1"/>
        <end position="42"/>
    </location>
</feature>
<dbReference type="Gene3D" id="3.40.720.10">
    <property type="entry name" value="Alkaline Phosphatase, subunit A"/>
    <property type="match status" value="1"/>
</dbReference>
<feature type="transmembrane region" description="Helical" evidence="2">
    <location>
        <begin position="200"/>
        <end position="220"/>
    </location>
</feature>
<protein>
    <submittedName>
        <fullName evidence="3">Sulfatase</fullName>
    </submittedName>
</protein>
<feature type="transmembrane region" description="Helical" evidence="2">
    <location>
        <begin position="51"/>
        <end position="74"/>
    </location>
</feature>
<dbReference type="Proteomes" id="UP000634229">
    <property type="component" value="Unassembled WGS sequence"/>
</dbReference>
<evidence type="ECO:0000256" key="1">
    <source>
        <dbReference type="SAM" id="MobiDB-lite"/>
    </source>
</evidence>
<feature type="transmembrane region" description="Helical" evidence="2">
    <location>
        <begin position="110"/>
        <end position="128"/>
    </location>
</feature>
<reference evidence="3 4" key="1">
    <citation type="submission" date="2021-01" db="EMBL/GenBank/DDBJ databases">
        <title>WGS of actinomycetes isolated from Thailand.</title>
        <authorList>
            <person name="Thawai C."/>
        </authorList>
    </citation>
    <scope>NUCLEOTIDE SEQUENCE [LARGE SCALE GENOMIC DNA]</scope>
    <source>
        <strain evidence="3 4">CA1R205</strain>
    </source>
</reference>
<proteinExistence type="predicted"/>
<evidence type="ECO:0000256" key="2">
    <source>
        <dbReference type="SAM" id="Phobius"/>
    </source>
</evidence>
<feature type="transmembrane region" description="Helical" evidence="2">
    <location>
        <begin position="86"/>
        <end position="103"/>
    </location>
</feature>
<comment type="caution">
    <text evidence="3">The sequence shown here is derived from an EMBL/GenBank/DDBJ whole genome shotgun (WGS) entry which is preliminary data.</text>
</comment>
<keyword evidence="2" id="KW-1133">Transmembrane helix</keyword>